<dbReference type="InterPro" id="IPR010982">
    <property type="entry name" value="Lambda_DNA-bd_dom_sf"/>
</dbReference>
<evidence type="ECO:0000313" key="2">
    <source>
        <dbReference type="EMBL" id="EOP64632.1"/>
    </source>
</evidence>
<dbReference type="RefSeq" id="WP_016106257.1">
    <property type="nucleotide sequence ID" value="NZ_KB976800.1"/>
</dbReference>
<dbReference type="SMART" id="SM00530">
    <property type="entry name" value="HTH_XRE"/>
    <property type="match status" value="1"/>
</dbReference>
<feature type="domain" description="HTH cro/C1-type" evidence="1">
    <location>
        <begin position="6"/>
        <end position="60"/>
    </location>
</feature>
<dbReference type="InterPro" id="IPR001387">
    <property type="entry name" value="Cro/C1-type_HTH"/>
</dbReference>
<dbReference type="Proteomes" id="UP000014019">
    <property type="component" value="Unassembled WGS sequence"/>
</dbReference>
<dbReference type="Pfam" id="PF01381">
    <property type="entry name" value="HTH_3"/>
    <property type="match status" value="1"/>
</dbReference>
<name>R8Q1E5_BACCE</name>
<dbReference type="AlphaFoldDB" id="R8Q1E5"/>
<accession>R8Q1E5</accession>
<sequence>MTSDTLRFIRKTIGYTMEEFAQLVGVSMVTVYRWESGINEPPKSKQKRIQSQLNLTDEDIDEINRLLSERRHSKLCTKIRAQLCQREVSDS</sequence>
<reference evidence="2 3" key="1">
    <citation type="submission" date="2012-12" db="EMBL/GenBank/DDBJ databases">
        <title>The Genome Sequence of Bacillus cereus VD118.</title>
        <authorList>
            <consortium name="The Broad Institute Genome Sequencing Platform"/>
            <consortium name="The Broad Institute Genome Sequencing Center for Infectious Disease"/>
            <person name="Feldgarden M."/>
            <person name="Van der Auwera G.A."/>
            <person name="Mahillon J."/>
            <person name="Duprez V."/>
            <person name="Timmery S."/>
            <person name="Mattelet C."/>
            <person name="Dierick K."/>
            <person name="Sun M."/>
            <person name="Yu Z."/>
            <person name="Zhu L."/>
            <person name="Hu X."/>
            <person name="Shank E.B."/>
            <person name="Swiecicka I."/>
            <person name="Hansen B.M."/>
            <person name="Andrup L."/>
            <person name="Walker B."/>
            <person name="Young S.K."/>
            <person name="Zeng Q."/>
            <person name="Gargeya S."/>
            <person name="Fitzgerald M."/>
            <person name="Haas B."/>
            <person name="Abouelleil A."/>
            <person name="Alvarado L."/>
            <person name="Arachchi H.M."/>
            <person name="Berlin A.M."/>
            <person name="Chapman S.B."/>
            <person name="Dewar J."/>
            <person name="Goldberg J."/>
            <person name="Griggs A."/>
            <person name="Gujja S."/>
            <person name="Hansen M."/>
            <person name="Howarth C."/>
            <person name="Imamovic A."/>
            <person name="Larimer J."/>
            <person name="McCowan C."/>
            <person name="Murphy C."/>
            <person name="Neiman D."/>
            <person name="Pearson M."/>
            <person name="Priest M."/>
            <person name="Roberts A."/>
            <person name="Saif S."/>
            <person name="Shea T."/>
            <person name="Sisk P."/>
            <person name="Sykes S."/>
            <person name="Wortman J."/>
            <person name="Nusbaum C."/>
            <person name="Birren B."/>
        </authorList>
    </citation>
    <scope>NUCLEOTIDE SEQUENCE [LARGE SCALE GENOMIC DNA]</scope>
    <source>
        <strain evidence="2 3">VD118</strain>
    </source>
</reference>
<dbReference type="Gene3D" id="1.10.260.40">
    <property type="entry name" value="lambda repressor-like DNA-binding domains"/>
    <property type="match status" value="1"/>
</dbReference>
<evidence type="ECO:0000313" key="3">
    <source>
        <dbReference type="Proteomes" id="UP000014019"/>
    </source>
</evidence>
<proteinExistence type="predicted"/>
<dbReference type="EMBL" id="AHEZ01000059">
    <property type="protein sequence ID" value="EOP64632.1"/>
    <property type="molecule type" value="Genomic_DNA"/>
</dbReference>
<dbReference type="PROSITE" id="PS50943">
    <property type="entry name" value="HTH_CROC1"/>
    <property type="match status" value="1"/>
</dbReference>
<dbReference type="GO" id="GO:0003677">
    <property type="term" value="F:DNA binding"/>
    <property type="evidence" value="ECO:0007669"/>
    <property type="project" value="InterPro"/>
</dbReference>
<gene>
    <name evidence="2" type="ORF">IIQ_03349</name>
</gene>
<comment type="caution">
    <text evidence="2">The sequence shown here is derived from an EMBL/GenBank/DDBJ whole genome shotgun (WGS) entry which is preliminary data.</text>
</comment>
<evidence type="ECO:0000259" key="1">
    <source>
        <dbReference type="PROSITE" id="PS50943"/>
    </source>
</evidence>
<dbReference type="SUPFAM" id="SSF47413">
    <property type="entry name" value="lambda repressor-like DNA-binding domains"/>
    <property type="match status" value="1"/>
</dbReference>
<protein>
    <recommendedName>
        <fullName evidence="1">HTH cro/C1-type domain-containing protein</fullName>
    </recommendedName>
</protein>
<dbReference type="HOGENOM" id="CLU_180568_1_0_9"/>
<organism evidence="2 3">
    <name type="scientific">Bacillus cereus VD118</name>
    <dbReference type="NCBI Taxonomy" id="1053231"/>
    <lineage>
        <taxon>Bacteria</taxon>
        <taxon>Bacillati</taxon>
        <taxon>Bacillota</taxon>
        <taxon>Bacilli</taxon>
        <taxon>Bacillales</taxon>
        <taxon>Bacillaceae</taxon>
        <taxon>Bacillus</taxon>
        <taxon>Bacillus cereus group</taxon>
    </lineage>
</organism>
<dbReference type="CDD" id="cd00093">
    <property type="entry name" value="HTH_XRE"/>
    <property type="match status" value="1"/>
</dbReference>